<reference evidence="1" key="2">
    <citation type="submission" date="2025-03" db="EMBL/GenBank/DDBJ databases">
        <authorList>
            <consortium name="ELIXIR-Norway"/>
            <consortium name="Elixir Norway"/>
        </authorList>
    </citation>
    <scope>NUCLEOTIDE SEQUENCE</scope>
</reference>
<proteinExistence type="predicted"/>
<sequence>MTLLFLILLFLSLEAKRQALESHRWGLKSFHDTAAALVLLALQLKSMKPGEGLGDLPRKAPGLAKLTLELCRRAGVTPVSLLPPCAYLSPGKPAVSVALC</sequence>
<evidence type="ECO:0000313" key="2">
    <source>
        <dbReference type="Proteomes" id="UP001162501"/>
    </source>
</evidence>
<organism evidence="1 2">
    <name type="scientific">Rangifer tarandus platyrhynchus</name>
    <name type="common">Svalbard reindeer</name>
    <dbReference type="NCBI Taxonomy" id="3082113"/>
    <lineage>
        <taxon>Eukaryota</taxon>
        <taxon>Metazoa</taxon>
        <taxon>Chordata</taxon>
        <taxon>Craniata</taxon>
        <taxon>Vertebrata</taxon>
        <taxon>Euteleostomi</taxon>
        <taxon>Mammalia</taxon>
        <taxon>Eutheria</taxon>
        <taxon>Laurasiatheria</taxon>
        <taxon>Artiodactyla</taxon>
        <taxon>Ruminantia</taxon>
        <taxon>Pecora</taxon>
        <taxon>Cervidae</taxon>
        <taxon>Odocoileinae</taxon>
        <taxon>Rangifer</taxon>
    </lineage>
</organism>
<dbReference type="Proteomes" id="UP001162501">
    <property type="component" value="Chromosome 14"/>
</dbReference>
<name>A0AC59YE79_RANTA</name>
<protein>
    <submittedName>
        <fullName evidence="1">Uncharacterized protein</fullName>
    </submittedName>
</protein>
<dbReference type="EMBL" id="OX596098">
    <property type="protein sequence ID" value="CAM9623842.1"/>
    <property type="molecule type" value="Genomic_DNA"/>
</dbReference>
<reference evidence="1" key="1">
    <citation type="submission" date="2023-05" db="EMBL/GenBank/DDBJ databases">
        <authorList>
            <consortium name="ELIXIR-Norway"/>
        </authorList>
    </citation>
    <scope>NUCLEOTIDE SEQUENCE</scope>
</reference>
<accession>A0AC59YE79</accession>
<evidence type="ECO:0000313" key="1">
    <source>
        <dbReference type="EMBL" id="CAM9623842.1"/>
    </source>
</evidence>
<gene>
    <name evidence="1" type="ORF">MRATA1EN22A_LOCUS5128</name>
</gene>